<dbReference type="Proteomes" id="UP000464787">
    <property type="component" value="Chromosome"/>
</dbReference>
<dbReference type="KEGG" id="xyk:GT347_24505"/>
<organism evidence="1 2">
    <name type="scientific">Xylophilus rhododendri</name>
    <dbReference type="NCBI Taxonomy" id="2697032"/>
    <lineage>
        <taxon>Bacteria</taxon>
        <taxon>Pseudomonadati</taxon>
        <taxon>Pseudomonadota</taxon>
        <taxon>Betaproteobacteria</taxon>
        <taxon>Burkholderiales</taxon>
        <taxon>Xylophilus</taxon>
    </lineage>
</organism>
<name>A0A857JDM9_9BURK</name>
<keyword evidence="2" id="KW-1185">Reference proteome</keyword>
<evidence type="ECO:0000313" key="2">
    <source>
        <dbReference type="Proteomes" id="UP000464787"/>
    </source>
</evidence>
<proteinExistence type="predicted"/>
<protein>
    <submittedName>
        <fullName evidence="1">Uncharacterized protein</fullName>
    </submittedName>
</protein>
<sequence length="93" mass="10004">MSDRQPISGTLEIEGSQYPFRGAYGPQIESGGGRLAWSAEVDGLGLLPGSGLVAYPGGYKGANARAVTYFVQDHFQGRVRLRDFEARNGAERV</sequence>
<reference evidence="1 2" key="1">
    <citation type="submission" date="2020-01" db="EMBL/GenBank/DDBJ databases">
        <title>Genome sequencing of strain KACC 21265.</title>
        <authorList>
            <person name="Heo J."/>
            <person name="Kim S.-J."/>
            <person name="Kim J.-S."/>
            <person name="Hong S.-B."/>
            <person name="Kwon S.-W."/>
        </authorList>
    </citation>
    <scope>NUCLEOTIDE SEQUENCE [LARGE SCALE GENOMIC DNA]</scope>
    <source>
        <strain evidence="1 2">KACC 21265</strain>
    </source>
</reference>
<accession>A0A857JDM9</accession>
<dbReference type="EMBL" id="CP047650">
    <property type="protein sequence ID" value="QHJ00869.1"/>
    <property type="molecule type" value="Genomic_DNA"/>
</dbReference>
<gene>
    <name evidence="1" type="ORF">GT347_24505</name>
</gene>
<evidence type="ECO:0000313" key="1">
    <source>
        <dbReference type="EMBL" id="QHJ00869.1"/>
    </source>
</evidence>
<dbReference type="AlphaFoldDB" id="A0A857JDM9"/>
<dbReference type="RefSeq" id="WP_160554678.1">
    <property type="nucleotide sequence ID" value="NZ_CP047650.1"/>
</dbReference>